<proteinExistence type="predicted"/>
<comment type="caution">
    <text evidence="1">The sequence shown here is derived from an EMBL/GenBank/DDBJ whole genome shotgun (WGS) entry which is preliminary data.</text>
</comment>
<evidence type="ECO:0000313" key="2">
    <source>
        <dbReference type="Proteomes" id="UP000244309"/>
    </source>
</evidence>
<dbReference type="Proteomes" id="UP000244309">
    <property type="component" value="Unassembled WGS sequence"/>
</dbReference>
<dbReference type="VEuPathDB" id="FungiDB:CXQ85_004739"/>
<gene>
    <name evidence="1" type="ORF">CXQ85_004739</name>
</gene>
<reference evidence="1 2" key="1">
    <citation type="submission" date="2017-12" db="EMBL/GenBank/DDBJ databases">
        <title>Genome Sequence of a Multidrug-Resistant Candida haemulonii Isolate from a Patient with Chronic Leg Ulcers in Israel.</title>
        <authorList>
            <person name="Chow N.A."/>
            <person name="Gade L."/>
            <person name="Batra D."/>
            <person name="Rowe L.A."/>
            <person name="Ben-Ami R."/>
            <person name="Loparev V.N."/>
            <person name="Litvintseva A.P."/>
        </authorList>
    </citation>
    <scope>NUCLEOTIDE SEQUENCE [LARGE SCALE GENOMIC DNA]</scope>
    <source>
        <strain evidence="1 2">B11899</strain>
    </source>
</reference>
<keyword evidence="2" id="KW-1185">Reference proteome</keyword>
<accession>A0A2V1AVD2</accession>
<dbReference type="EMBL" id="PKFO01000006">
    <property type="protein sequence ID" value="PVH22070.1"/>
    <property type="molecule type" value="Genomic_DNA"/>
</dbReference>
<dbReference type="OrthoDB" id="4080674at2759"/>
<sequence>MSPPFDVLLELPGLIQPHATNRKLYSRVVLVVHRPIEIDTFTLNIKGVSKLTSRGGKVDKEEVFATGTSNLLTGRETTYDEGTYTFESTFMFADIRTFLPSQQLQMPDGVVSTFEYVLRATCKTVDEVEMEVVRPVQIRPALQDLSLDTEFFASTETRPPCVSTEFTRTLGKAKRDNIITRAITDVPFRIEFAYNRKYPDLQFTSTDNVYYQKENLADFIDVYIYTPFSKATIMKSYHGKRWRKTALLAPTLKLSMSDVNLKQRFVREGKTVEGHSLVYPLLERENYMAVGLEKFEEVKRTFPWTNVKQQGLLTDYEYRFKLPNRLLRCCLDTSAQSYYNKLLSSYITLFIKFEISFLPDLPDQSIELESRILLLPQDRKRLRQIEEERGIRWYDTERPTVLPPYTKDDEKRSDQFW</sequence>
<protein>
    <submittedName>
        <fullName evidence="1">Uncharacterized protein</fullName>
    </submittedName>
</protein>
<dbReference type="AlphaFoldDB" id="A0A2V1AVD2"/>
<dbReference type="GeneID" id="37010069"/>
<dbReference type="RefSeq" id="XP_025343010.1">
    <property type="nucleotide sequence ID" value="XM_025488348.1"/>
</dbReference>
<evidence type="ECO:0000313" key="1">
    <source>
        <dbReference type="EMBL" id="PVH22070.1"/>
    </source>
</evidence>
<organism evidence="1 2">
    <name type="scientific">Candidozyma haemuli</name>
    <dbReference type="NCBI Taxonomy" id="45357"/>
    <lineage>
        <taxon>Eukaryota</taxon>
        <taxon>Fungi</taxon>
        <taxon>Dikarya</taxon>
        <taxon>Ascomycota</taxon>
        <taxon>Saccharomycotina</taxon>
        <taxon>Pichiomycetes</taxon>
        <taxon>Metschnikowiaceae</taxon>
        <taxon>Candidozyma</taxon>
    </lineage>
</organism>
<name>A0A2V1AVD2_9ASCO</name>